<dbReference type="EMBL" id="JJRY01000013">
    <property type="protein sequence ID" value="KEF37568.1"/>
    <property type="molecule type" value="Genomic_DNA"/>
</dbReference>
<dbReference type="GO" id="GO:0016020">
    <property type="term" value="C:membrane"/>
    <property type="evidence" value="ECO:0007669"/>
    <property type="project" value="UniProtKB-SubCell"/>
</dbReference>
<comment type="caution">
    <text evidence="7">The sequence shown here is derived from an EMBL/GenBank/DDBJ whole genome shotgun (WGS) entry which is preliminary data.</text>
</comment>
<accession>A0A072NKY2</accession>
<organism evidence="7 8">
    <name type="scientific">Schinkia azotoformans MEV2011</name>
    <dbReference type="NCBI Taxonomy" id="1348973"/>
    <lineage>
        <taxon>Bacteria</taxon>
        <taxon>Bacillati</taxon>
        <taxon>Bacillota</taxon>
        <taxon>Bacilli</taxon>
        <taxon>Bacillales</taxon>
        <taxon>Bacillaceae</taxon>
        <taxon>Calidifontibacillus/Schinkia group</taxon>
        <taxon>Schinkia</taxon>
    </lineage>
</organism>
<keyword evidence="2 6" id="KW-0812">Transmembrane</keyword>
<dbReference type="PATRIC" id="fig|1348973.3.peg.3027"/>
<reference evidence="7 8" key="1">
    <citation type="submission" date="2014-04" db="EMBL/GenBank/DDBJ databases">
        <title>Draft genome sequence of Bacillus azotoformans MEV2011, a (co-) denitrifying strain unable to grow in the presence of oxygen.</title>
        <authorList>
            <person name="Nielsen M."/>
            <person name="Schreiber L."/>
            <person name="Finster K."/>
            <person name="Schramm A."/>
        </authorList>
    </citation>
    <scope>NUCLEOTIDE SEQUENCE [LARGE SCALE GENOMIC DNA]</scope>
    <source>
        <strain evidence="7 8">MEV2011</strain>
    </source>
</reference>
<comment type="similarity">
    <text evidence="5">Belongs to the bacteriophage holin family. Cp-1 holin subfamily.</text>
</comment>
<keyword evidence="3 6" id="KW-1133">Transmembrane helix</keyword>
<name>A0A072NKY2_SCHAZ</name>
<feature type="transmembrane region" description="Helical" evidence="6">
    <location>
        <begin position="7"/>
        <end position="26"/>
    </location>
</feature>
<evidence type="ECO:0000256" key="3">
    <source>
        <dbReference type="ARBA" id="ARBA00022989"/>
    </source>
</evidence>
<evidence type="ECO:0000256" key="1">
    <source>
        <dbReference type="ARBA" id="ARBA00004141"/>
    </source>
</evidence>
<proteinExistence type="inferred from homology"/>
<evidence type="ECO:0000256" key="2">
    <source>
        <dbReference type="ARBA" id="ARBA00022692"/>
    </source>
</evidence>
<gene>
    <name evidence="7" type="ORF">M670_03147</name>
</gene>
<keyword evidence="4 6" id="KW-0472">Membrane</keyword>
<evidence type="ECO:0000313" key="7">
    <source>
        <dbReference type="EMBL" id="KEF37568.1"/>
    </source>
</evidence>
<dbReference type="InterPro" id="IPR006480">
    <property type="entry name" value="Phage_holin_4_1"/>
</dbReference>
<dbReference type="Pfam" id="PF05105">
    <property type="entry name" value="Phage_holin_4_1"/>
    <property type="match status" value="1"/>
</dbReference>
<evidence type="ECO:0000256" key="5">
    <source>
        <dbReference type="ARBA" id="ARBA00023600"/>
    </source>
</evidence>
<feature type="transmembrane region" description="Helical" evidence="6">
    <location>
        <begin position="70"/>
        <end position="87"/>
    </location>
</feature>
<evidence type="ECO:0000313" key="8">
    <source>
        <dbReference type="Proteomes" id="UP000027936"/>
    </source>
</evidence>
<sequence>MKIMEQLGSFLKFFIAIGGSIVSFLYGGLDSLLMIFTGLVVIDYVSGLLASSTEGKLSSQVGFKGIAKKIMIFALIAVAHFVDQLLGNNHLIRDATIFFYMANELLSIIENAGRLGIPIPGFLKNAVNLLRNKSK</sequence>
<dbReference type="NCBIfam" id="TIGR01593">
    <property type="entry name" value="holin_tox_secr"/>
    <property type="match status" value="1"/>
</dbReference>
<comment type="subcellular location">
    <subcellularLocation>
        <location evidence="1">Membrane</location>
        <topology evidence="1">Multi-pass membrane protein</topology>
    </subcellularLocation>
</comment>
<evidence type="ECO:0000256" key="4">
    <source>
        <dbReference type="ARBA" id="ARBA00023136"/>
    </source>
</evidence>
<dbReference type="Proteomes" id="UP000027936">
    <property type="component" value="Unassembled WGS sequence"/>
</dbReference>
<evidence type="ECO:0000256" key="6">
    <source>
        <dbReference type="SAM" id="Phobius"/>
    </source>
</evidence>
<protein>
    <submittedName>
        <fullName evidence="7">Toxin secretion/phage lysis holin</fullName>
    </submittedName>
</protein>
<dbReference type="AlphaFoldDB" id="A0A072NKY2"/>